<dbReference type="InterPro" id="IPR001576">
    <property type="entry name" value="Phosphoglycerate_kinase"/>
</dbReference>
<keyword evidence="6 9" id="KW-0418">Kinase</keyword>
<organism evidence="11">
    <name type="scientific">Nicotiana tabacum</name>
    <name type="common">Common tobacco</name>
    <dbReference type="NCBI Taxonomy" id="4097"/>
    <lineage>
        <taxon>Eukaryota</taxon>
        <taxon>Viridiplantae</taxon>
        <taxon>Streptophyta</taxon>
        <taxon>Embryophyta</taxon>
        <taxon>Tracheophyta</taxon>
        <taxon>Spermatophyta</taxon>
        <taxon>Magnoliopsida</taxon>
        <taxon>eudicotyledons</taxon>
        <taxon>Gunneridae</taxon>
        <taxon>Pentapetalae</taxon>
        <taxon>asterids</taxon>
        <taxon>lamiids</taxon>
        <taxon>Solanales</taxon>
        <taxon>Solanaceae</taxon>
        <taxon>Nicotianoideae</taxon>
        <taxon>Nicotianeae</taxon>
        <taxon>Nicotiana</taxon>
    </lineage>
</organism>
<evidence type="ECO:0000313" key="11">
    <source>
        <dbReference type="RefSeq" id="XP_016491985.1"/>
    </source>
</evidence>
<dbReference type="PRINTS" id="PR00477">
    <property type="entry name" value="PHGLYCKINASE"/>
</dbReference>
<keyword evidence="8" id="KW-0460">Magnesium</keyword>
<dbReference type="GO" id="GO:0006096">
    <property type="term" value="P:glycolytic process"/>
    <property type="evidence" value="ECO:0007669"/>
    <property type="project" value="InterPro"/>
</dbReference>
<reference evidence="11" key="1">
    <citation type="submission" date="2025-08" db="UniProtKB">
        <authorList>
            <consortium name="RefSeq"/>
        </authorList>
    </citation>
    <scope>IDENTIFICATION</scope>
</reference>
<dbReference type="OrthoDB" id="1718545at2759"/>
<comment type="cofactor">
    <cofactor evidence="1">
        <name>Mg(2+)</name>
        <dbReference type="ChEBI" id="CHEBI:18420"/>
    </cofactor>
</comment>
<dbReference type="Pfam" id="PF00162">
    <property type="entry name" value="PGK"/>
    <property type="match status" value="1"/>
</dbReference>
<name>A0A1S4BSW9_TOBAC</name>
<accession>A0A1S4BSW9</accession>
<gene>
    <name evidence="11" type="primary">LOC107811543</name>
</gene>
<evidence type="ECO:0000256" key="2">
    <source>
        <dbReference type="ARBA" id="ARBA00008982"/>
    </source>
</evidence>
<dbReference type="PANTHER" id="PTHR11406:SF27">
    <property type="entry name" value="PHOSPHOGLYCERATE KINASE 3, CYTOSOLIC"/>
    <property type="match status" value="1"/>
</dbReference>
<evidence type="ECO:0000256" key="1">
    <source>
        <dbReference type="ARBA" id="ARBA00001946"/>
    </source>
</evidence>
<evidence type="ECO:0000256" key="8">
    <source>
        <dbReference type="ARBA" id="ARBA00022842"/>
    </source>
</evidence>
<dbReference type="SUPFAM" id="SSF53748">
    <property type="entry name" value="Phosphoglycerate kinase"/>
    <property type="match status" value="1"/>
</dbReference>
<dbReference type="GO" id="GO:0005524">
    <property type="term" value="F:ATP binding"/>
    <property type="evidence" value="ECO:0007669"/>
    <property type="project" value="UniProtKB-KW"/>
</dbReference>
<keyword evidence="5" id="KW-0547">Nucleotide-binding</keyword>
<dbReference type="KEGG" id="nta:107811543"/>
<dbReference type="InterPro" id="IPR015824">
    <property type="entry name" value="Phosphoglycerate_kinase_N"/>
</dbReference>
<evidence type="ECO:0000256" key="7">
    <source>
        <dbReference type="ARBA" id="ARBA00022840"/>
    </source>
</evidence>
<evidence type="ECO:0000256" key="5">
    <source>
        <dbReference type="ARBA" id="ARBA00022741"/>
    </source>
</evidence>
<sequence>MANDCIGPDVEKMVHEILPGGVLLLENLRFHREEVRNETGFVIKLASLADLYVNDSFRTARGSYASTVGVPQYLKPAVAGLLMEKLLLTAKLDAFRNFAIFL</sequence>
<evidence type="ECO:0000256" key="4">
    <source>
        <dbReference type="ARBA" id="ARBA00022679"/>
    </source>
</evidence>
<dbReference type="SMR" id="A0A1S4BSW9"/>
<dbReference type="RefSeq" id="XP_016491985.1">
    <property type="nucleotide sequence ID" value="XM_016636499.1"/>
</dbReference>
<dbReference type="InterPro" id="IPR036043">
    <property type="entry name" value="Phosphoglycerate_kinase_sf"/>
</dbReference>
<dbReference type="AlphaFoldDB" id="A0A1S4BSW9"/>
<protein>
    <recommendedName>
        <fullName evidence="3 9">Phosphoglycerate kinase</fullName>
        <ecNumber evidence="3 9">2.7.2.3</ecNumber>
    </recommendedName>
</protein>
<evidence type="ECO:0000256" key="10">
    <source>
        <dbReference type="RuleBase" id="RU000696"/>
    </source>
</evidence>
<evidence type="ECO:0000256" key="6">
    <source>
        <dbReference type="ARBA" id="ARBA00022777"/>
    </source>
</evidence>
<dbReference type="PANTHER" id="PTHR11406">
    <property type="entry name" value="PHOSPHOGLYCERATE KINASE"/>
    <property type="match status" value="1"/>
</dbReference>
<comment type="subunit">
    <text evidence="10">Monomer.</text>
</comment>
<dbReference type="Gene3D" id="3.40.50.1260">
    <property type="entry name" value="Phosphoglycerate kinase, N-terminal domain"/>
    <property type="match status" value="1"/>
</dbReference>
<keyword evidence="7" id="KW-0067">ATP-binding</keyword>
<dbReference type="PaxDb" id="4097-A0A1S4BSW9"/>
<comment type="catalytic activity">
    <reaction evidence="9">
        <text>(2R)-3-phosphoglycerate + ATP = (2R)-3-phospho-glyceroyl phosphate + ADP</text>
        <dbReference type="Rhea" id="RHEA:14801"/>
        <dbReference type="ChEBI" id="CHEBI:30616"/>
        <dbReference type="ChEBI" id="CHEBI:57604"/>
        <dbReference type="ChEBI" id="CHEBI:58272"/>
        <dbReference type="ChEBI" id="CHEBI:456216"/>
        <dbReference type="EC" id="2.7.2.3"/>
    </reaction>
</comment>
<dbReference type="EC" id="2.7.2.3" evidence="3 9"/>
<dbReference type="STRING" id="4097.A0A1S4BSW9"/>
<evidence type="ECO:0000256" key="9">
    <source>
        <dbReference type="RuleBase" id="RU000532"/>
    </source>
</evidence>
<proteinExistence type="inferred from homology"/>
<keyword evidence="4 9" id="KW-0808">Transferase</keyword>
<dbReference type="GO" id="GO:0004618">
    <property type="term" value="F:phosphoglycerate kinase activity"/>
    <property type="evidence" value="ECO:0007669"/>
    <property type="project" value="UniProtKB-EC"/>
</dbReference>
<evidence type="ECO:0000256" key="3">
    <source>
        <dbReference type="ARBA" id="ARBA00013061"/>
    </source>
</evidence>
<comment type="similarity">
    <text evidence="2 9">Belongs to the phosphoglycerate kinase family.</text>
</comment>